<dbReference type="RefSeq" id="WP_097104796.1">
    <property type="nucleotide sequence ID" value="NZ_OCPC01000001.1"/>
</dbReference>
<dbReference type="Proteomes" id="UP000219465">
    <property type="component" value="Unassembled WGS sequence"/>
</dbReference>
<dbReference type="EMBL" id="OCPC01000001">
    <property type="protein sequence ID" value="SOE08818.1"/>
    <property type="molecule type" value="Genomic_DNA"/>
</dbReference>
<keyword evidence="2" id="KW-1185">Reference proteome</keyword>
<evidence type="ECO:0000313" key="1">
    <source>
        <dbReference type="EMBL" id="SOE08818.1"/>
    </source>
</evidence>
<reference evidence="2" key="1">
    <citation type="submission" date="2017-08" db="EMBL/GenBank/DDBJ databases">
        <authorList>
            <person name="Varghese N."/>
            <person name="Submissions S."/>
        </authorList>
    </citation>
    <scope>NUCLEOTIDE SEQUENCE [LARGE SCALE GENOMIC DNA]</scope>
    <source>
        <strain evidence="2">KCTC 23107</strain>
    </source>
</reference>
<name>A0A286HM14_9HYPH</name>
<protein>
    <recommendedName>
        <fullName evidence="3">PAS domain-containing protein</fullName>
    </recommendedName>
</protein>
<accession>A0A286HM14</accession>
<dbReference type="OrthoDB" id="8114780at2"/>
<evidence type="ECO:0008006" key="3">
    <source>
        <dbReference type="Google" id="ProtNLM"/>
    </source>
</evidence>
<proteinExistence type="predicted"/>
<sequence length="151" mass="16628">MTTHIAPSDFLLPARVHSRIDAFYALWRENCRGGLPEAAQFNLTLLSSTYPLLARIGMDAAGKTLMWRDVAHAGHWPFKTPVKGRPVLQSVPVASIKRVVAAFQQTLSSGIPDYYEATSWSNDGQTVSMARIAVPVSGKSGRELLAYWEVL</sequence>
<gene>
    <name evidence="1" type="ORF">SAMN05877838_0548</name>
</gene>
<evidence type="ECO:0000313" key="2">
    <source>
        <dbReference type="Proteomes" id="UP000219465"/>
    </source>
</evidence>
<organism evidence="1 2">
    <name type="scientific">Hoeflea halophila</name>
    <dbReference type="NCBI Taxonomy" id="714899"/>
    <lineage>
        <taxon>Bacteria</taxon>
        <taxon>Pseudomonadati</taxon>
        <taxon>Pseudomonadota</taxon>
        <taxon>Alphaproteobacteria</taxon>
        <taxon>Hyphomicrobiales</taxon>
        <taxon>Rhizobiaceae</taxon>
        <taxon>Hoeflea</taxon>
    </lineage>
</organism>
<dbReference type="AlphaFoldDB" id="A0A286HM14"/>